<dbReference type="InterPro" id="IPR027791">
    <property type="entry name" value="Galactosyl_T_C"/>
</dbReference>
<dbReference type="Gene3D" id="3.90.550.10">
    <property type="entry name" value="Spore Coat Polysaccharide Biosynthesis Protein SpsA, Chain A"/>
    <property type="match status" value="1"/>
</dbReference>
<evidence type="ECO:0000259" key="3">
    <source>
        <dbReference type="Pfam" id="PF02709"/>
    </source>
</evidence>
<evidence type="ECO:0000313" key="5">
    <source>
        <dbReference type="Proteomes" id="UP000231542"/>
    </source>
</evidence>
<dbReference type="EMBL" id="PEXU01000023">
    <property type="protein sequence ID" value="PIS42752.1"/>
    <property type="molecule type" value="Genomic_DNA"/>
</dbReference>
<dbReference type="GO" id="GO:0016740">
    <property type="term" value="F:transferase activity"/>
    <property type="evidence" value="ECO:0007669"/>
    <property type="project" value="UniProtKB-KW"/>
</dbReference>
<evidence type="ECO:0000313" key="4">
    <source>
        <dbReference type="EMBL" id="PIS42752.1"/>
    </source>
</evidence>
<evidence type="ECO:0008006" key="6">
    <source>
        <dbReference type="Google" id="ProtNLM"/>
    </source>
</evidence>
<sequence>MNKAVSIIIVTYNNTQTIEQCLRSIKNQKKVPFQLIVVDNASSDDTVSKIKRFNPDYLLERKTNSGFSTAANEGAKLAVSSIILFLNPDAELKENAVVELIKAIERDSQTAMAGGKFVSKDNKVMVSFGNFPSFKTEIIQKLKLHKALPWGRYVIPSFLSKHLFQKTRQVDWVSGGFCLVRKTIFQEVNGFDENYFLYLEDIDLAKRITDQGYKIIFAPLAQAIHHQYRSASETARKYEKDSLDYYRKKFK</sequence>
<name>A0A2H0YYD6_9BACT</name>
<dbReference type="PANTHER" id="PTHR43179:SF7">
    <property type="entry name" value="RHAMNOSYLTRANSFERASE WBBL"/>
    <property type="match status" value="1"/>
</dbReference>
<dbReference type="Pfam" id="PF02709">
    <property type="entry name" value="Glyco_transf_7C"/>
    <property type="match status" value="1"/>
</dbReference>
<proteinExistence type="predicted"/>
<feature type="domain" description="Glycosyltransferase 2-like" evidence="2">
    <location>
        <begin position="6"/>
        <end position="153"/>
    </location>
</feature>
<dbReference type="SUPFAM" id="SSF53448">
    <property type="entry name" value="Nucleotide-diphospho-sugar transferases"/>
    <property type="match status" value="1"/>
</dbReference>
<dbReference type="Pfam" id="PF00535">
    <property type="entry name" value="Glycos_transf_2"/>
    <property type="match status" value="1"/>
</dbReference>
<dbReference type="Proteomes" id="UP000231542">
    <property type="component" value="Unassembled WGS sequence"/>
</dbReference>
<dbReference type="CDD" id="cd04186">
    <property type="entry name" value="GT_2_like_c"/>
    <property type="match status" value="1"/>
</dbReference>
<protein>
    <recommendedName>
        <fullName evidence="6">Glycosyltransferase 2-like domain-containing protein</fullName>
    </recommendedName>
</protein>
<keyword evidence="1" id="KW-0808">Transferase</keyword>
<gene>
    <name evidence="4" type="ORF">COT24_02020</name>
</gene>
<dbReference type="PANTHER" id="PTHR43179">
    <property type="entry name" value="RHAMNOSYLTRANSFERASE WBBL"/>
    <property type="match status" value="1"/>
</dbReference>
<comment type="caution">
    <text evidence="4">The sequence shown here is derived from an EMBL/GenBank/DDBJ whole genome shotgun (WGS) entry which is preliminary data.</text>
</comment>
<feature type="domain" description="Galactosyltransferase C-terminal" evidence="3">
    <location>
        <begin position="173"/>
        <end position="220"/>
    </location>
</feature>
<evidence type="ECO:0000256" key="1">
    <source>
        <dbReference type="ARBA" id="ARBA00022679"/>
    </source>
</evidence>
<evidence type="ECO:0000259" key="2">
    <source>
        <dbReference type="Pfam" id="PF00535"/>
    </source>
</evidence>
<organism evidence="4 5">
    <name type="scientific">Candidatus Kerfeldbacteria bacterium CG08_land_8_20_14_0_20_40_16</name>
    <dbReference type="NCBI Taxonomy" id="2014244"/>
    <lineage>
        <taxon>Bacteria</taxon>
        <taxon>Candidatus Kerfeldiibacteriota</taxon>
    </lineage>
</organism>
<reference evidence="4 5" key="1">
    <citation type="submission" date="2017-09" db="EMBL/GenBank/DDBJ databases">
        <title>Depth-based differentiation of microbial function through sediment-hosted aquifers and enrichment of novel symbionts in the deep terrestrial subsurface.</title>
        <authorList>
            <person name="Probst A.J."/>
            <person name="Ladd B."/>
            <person name="Jarett J.K."/>
            <person name="Geller-Mcgrath D.E."/>
            <person name="Sieber C.M."/>
            <person name="Emerson J.B."/>
            <person name="Anantharaman K."/>
            <person name="Thomas B.C."/>
            <person name="Malmstrom R."/>
            <person name="Stieglmeier M."/>
            <person name="Klingl A."/>
            <person name="Woyke T."/>
            <person name="Ryan C.M."/>
            <person name="Banfield J.F."/>
        </authorList>
    </citation>
    <scope>NUCLEOTIDE SEQUENCE [LARGE SCALE GENOMIC DNA]</scope>
    <source>
        <strain evidence="4">CG08_land_8_20_14_0_20_40_16</strain>
    </source>
</reference>
<accession>A0A2H0YYD6</accession>
<dbReference type="InterPro" id="IPR001173">
    <property type="entry name" value="Glyco_trans_2-like"/>
</dbReference>
<dbReference type="AlphaFoldDB" id="A0A2H0YYD6"/>
<dbReference type="InterPro" id="IPR029044">
    <property type="entry name" value="Nucleotide-diphossugar_trans"/>
</dbReference>